<evidence type="ECO:0000259" key="2">
    <source>
        <dbReference type="SMART" id="SM00899"/>
    </source>
</evidence>
<dbReference type="PANTHER" id="PTHR42954">
    <property type="entry name" value="FE(2+) TRANSPORT PROTEIN A"/>
    <property type="match status" value="1"/>
</dbReference>
<organism evidence="4 5">
    <name type="scientific">Clostridium cadaveris</name>
    <dbReference type="NCBI Taxonomy" id="1529"/>
    <lineage>
        <taxon>Bacteria</taxon>
        <taxon>Bacillati</taxon>
        <taxon>Bacillota</taxon>
        <taxon>Clostridia</taxon>
        <taxon>Eubacteriales</taxon>
        <taxon>Clostridiaceae</taxon>
        <taxon>Clostridium</taxon>
    </lineage>
</organism>
<dbReference type="Proteomes" id="UP000246114">
    <property type="component" value="Unassembled WGS sequence"/>
</dbReference>
<dbReference type="InterPro" id="IPR038157">
    <property type="entry name" value="FeoA_core_dom"/>
</dbReference>
<dbReference type="AlphaFoldDB" id="A0A1I2PIY2"/>
<dbReference type="EMBL" id="QAMZ01000056">
    <property type="protein sequence ID" value="PWL51414.1"/>
    <property type="molecule type" value="Genomic_DNA"/>
</dbReference>
<dbReference type="SMART" id="SM00899">
    <property type="entry name" value="FeoA"/>
    <property type="match status" value="1"/>
</dbReference>
<dbReference type="Pfam" id="PF04023">
    <property type="entry name" value="FeoA"/>
    <property type="match status" value="1"/>
</dbReference>
<evidence type="ECO:0000256" key="1">
    <source>
        <dbReference type="ARBA" id="ARBA00023004"/>
    </source>
</evidence>
<dbReference type="SUPFAM" id="SSF50037">
    <property type="entry name" value="C-terminal domain of transcriptional repressors"/>
    <property type="match status" value="1"/>
</dbReference>
<dbReference type="RefSeq" id="WP_027637718.1">
    <property type="nucleotide sequence ID" value="NZ_BAAACD010000002.1"/>
</dbReference>
<dbReference type="PANTHER" id="PTHR42954:SF2">
    <property type="entry name" value="FE(2+) TRANSPORT PROTEIN A"/>
    <property type="match status" value="1"/>
</dbReference>
<sequence length="75" mass="8390">MEKLCNAKIGSIVKIENLTAKDILKERFLSLGLTRGAKIEVLRKGPKNNLTVFRIRGAMIALRNEESSLIYVSES</sequence>
<evidence type="ECO:0000313" key="5">
    <source>
        <dbReference type="Proteomes" id="UP000182135"/>
    </source>
</evidence>
<evidence type="ECO:0000313" key="6">
    <source>
        <dbReference type="Proteomes" id="UP000246114"/>
    </source>
</evidence>
<dbReference type="GO" id="GO:0046914">
    <property type="term" value="F:transition metal ion binding"/>
    <property type="evidence" value="ECO:0007669"/>
    <property type="project" value="InterPro"/>
</dbReference>
<dbReference type="Gene3D" id="2.30.30.90">
    <property type="match status" value="1"/>
</dbReference>
<dbReference type="Proteomes" id="UP000182135">
    <property type="component" value="Unassembled WGS sequence"/>
</dbReference>
<feature type="domain" description="Ferrous iron transporter FeoA-like" evidence="2">
    <location>
        <begin position="2"/>
        <end position="74"/>
    </location>
</feature>
<accession>A0A1I2PIY2</accession>
<evidence type="ECO:0000313" key="4">
    <source>
        <dbReference type="EMBL" id="SFG15383.1"/>
    </source>
</evidence>
<dbReference type="EMBL" id="FOOE01000029">
    <property type="protein sequence ID" value="SFG15383.1"/>
    <property type="molecule type" value="Genomic_DNA"/>
</dbReference>
<dbReference type="InterPro" id="IPR007167">
    <property type="entry name" value="Fe-transptr_FeoA-like"/>
</dbReference>
<dbReference type="OrthoDB" id="9811076at2"/>
<proteinExistence type="predicted"/>
<keyword evidence="5" id="KW-1185">Reference proteome</keyword>
<evidence type="ECO:0000313" key="3">
    <source>
        <dbReference type="EMBL" id="PWL51414.1"/>
    </source>
</evidence>
<keyword evidence="1" id="KW-0408">Iron</keyword>
<dbReference type="STRING" id="1529.SAMN04487885_12934"/>
<dbReference type="InterPro" id="IPR008988">
    <property type="entry name" value="Transcriptional_repressor_C"/>
</dbReference>
<reference evidence="3 6" key="2">
    <citation type="submission" date="2018-03" db="EMBL/GenBank/DDBJ databases">
        <title>The uncultured portion of the human microbiome is neutrally assembled.</title>
        <authorList>
            <person name="Jeraldo P."/>
            <person name="Boardman L."/>
            <person name="White B.A."/>
            <person name="Nelson H."/>
            <person name="Goldenfeld N."/>
            <person name="Chia N."/>
        </authorList>
    </citation>
    <scope>NUCLEOTIDE SEQUENCE [LARGE SCALE GENOMIC DNA]</scope>
    <source>
        <strain evidence="3">CIM:MAG 903</strain>
    </source>
</reference>
<dbReference type="InterPro" id="IPR052713">
    <property type="entry name" value="FeoA"/>
</dbReference>
<dbReference type="GeneID" id="90546034"/>
<dbReference type="eggNOG" id="COG1918">
    <property type="taxonomic scope" value="Bacteria"/>
</dbReference>
<name>A0A1I2PIY2_9CLOT</name>
<reference evidence="4 5" key="1">
    <citation type="submission" date="2016-10" db="EMBL/GenBank/DDBJ databases">
        <authorList>
            <person name="de Groot N.N."/>
        </authorList>
    </citation>
    <scope>NUCLEOTIDE SEQUENCE [LARGE SCALE GENOMIC DNA]</scope>
    <source>
        <strain evidence="4 5">NLAE-zl-G419</strain>
    </source>
</reference>
<protein>
    <submittedName>
        <fullName evidence="4">Ferrous iron transport protein A</fullName>
    </submittedName>
</protein>
<gene>
    <name evidence="3" type="ORF">DBY38_14345</name>
    <name evidence="4" type="ORF">SAMN04487885_12934</name>
</gene>